<keyword evidence="1" id="KW-1133">Transmembrane helix</keyword>
<keyword evidence="3" id="KW-1185">Reference proteome</keyword>
<name>A0ABN9NR45_9MYCO</name>
<gene>
    <name evidence="2" type="ORF">MU0053_004703</name>
</gene>
<evidence type="ECO:0000313" key="2">
    <source>
        <dbReference type="EMBL" id="CAJ1510622.1"/>
    </source>
</evidence>
<feature type="transmembrane region" description="Helical" evidence="1">
    <location>
        <begin position="273"/>
        <end position="296"/>
    </location>
</feature>
<accession>A0ABN9NR45</accession>
<dbReference type="InterPro" id="IPR036465">
    <property type="entry name" value="vWFA_dom_sf"/>
</dbReference>
<feature type="transmembrane region" description="Helical" evidence="1">
    <location>
        <begin position="39"/>
        <end position="58"/>
    </location>
</feature>
<reference evidence="2 3" key="1">
    <citation type="submission" date="2023-08" db="EMBL/GenBank/DDBJ databases">
        <authorList>
            <person name="Folkvardsen B D."/>
            <person name="Norman A."/>
        </authorList>
    </citation>
    <scope>NUCLEOTIDE SEQUENCE [LARGE SCALE GENOMIC DNA]</scope>
    <source>
        <strain evidence="2 3">Mu0053</strain>
    </source>
</reference>
<keyword evidence="1" id="KW-0812">Transmembrane</keyword>
<feature type="transmembrane region" description="Helical" evidence="1">
    <location>
        <begin position="6"/>
        <end position="27"/>
    </location>
</feature>
<evidence type="ECO:0000313" key="3">
    <source>
        <dbReference type="Proteomes" id="UP001190465"/>
    </source>
</evidence>
<dbReference type="RefSeq" id="WP_308479972.1">
    <property type="nucleotide sequence ID" value="NZ_OY726397.1"/>
</dbReference>
<dbReference type="SUPFAM" id="SSF53300">
    <property type="entry name" value="vWA-like"/>
    <property type="match status" value="1"/>
</dbReference>
<dbReference type="Gene3D" id="3.40.50.410">
    <property type="entry name" value="von Willebrand factor, type A domain"/>
    <property type="match status" value="1"/>
</dbReference>
<protein>
    <submittedName>
        <fullName evidence="2">VWA domain-containing protein</fullName>
    </submittedName>
</protein>
<sequence>MSVHPVLPPVALTVLFAVFLGARVLVLRRSSGPSRSGPAWWRWGGVTAAGVLLFLAALRPALGGTEAPVPAGDGAPNIFVVLDNSPSMAAPMGADRSRMAVARADIDALIDRYPDARFAVLEFAAQPARLWPLSADTWSLRPVLDTVRPQPATPENIARTNAGAAGTMLRYQLISAGQQYPRADNLVFYLGAGAPESEVPQREFVLSGTTVDGGAVLGYGDAAAEPVLRAVADQIGVAYQARSAAAPLEEVLPPDGVDDDSGPMVRASERTELYWIPAAAAAILLLIELYLVLLTLRTHLRKSGAP</sequence>
<organism evidence="2 3">
    <name type="scientific">[Mycobacterium] burgundiense</name>
    <dbReference type="NCBI Taxonomy" id="3064286"/>
    <lineage>
        <taxon>Bacteria</taxon>
        <taxon>Bacillati</taxon>
        <taxon>Actinomycetota</taxon>
        <taxon>Actinomycetes</taxon>
        <taxon>Mycobacteriales</taxon>
        <taxon>Mycobacteriaceae</taxon>
        <taxon>Mycolicibacterium</taxon>
    </lineage>
</organism>
<keyword evidence="1" id="KW-0472">Membrane</keyword>
<dbReference type="Proteomes" id="UP001190465">
    <property type="component" value="Chromosome"/>
</dbReference>
<proteinExistence type="predicted"/>
<evidence type="ECO:0000256" key="1">
    <source>
        <dbReference type="SAM" id="Phobius"/>
    </source>
</evidence>
<dbReference type="EMBL" id="OY726397">
    <property type="protein sequence ID" value="CAJ1510622.1"/>
    <property type="molecule type" value="Genomic_DNA"/>
</dbReference>